<evidence type="ECO:0000313" key="3">
    <source>
        <dbReference type="Proteomes" id="UP000203826"/>
    </source>
</evidence>
<keyword evidence="1" id="KW-0812">Transmembrane</keyword>
<reference evidence="2 3" key="1">
    <citation type="journal article" date="2015" name="Genome Announc.">
        <title>The 474-Kilobase-Pair Complete Genome Sequence of CeV-01B, a Virus Infecting Haptolina (Chrysochromulina) ericina (Prymnesiophyceae).</title>
        <authorList>
            <person name="Gallot-Lavallee L."/>
            <person name="Pagarete A."/>
            <person name="Legendre M."/>
            <person name="Santini S."/>
            <person name="Sandaa R.A."/>
            <person name="Himmelbauer H."/>
            <person name="Ogata H."/>
            <person name="Bratbak G."/>
            <person name="Claverie J.M."/>
        </authorList>
    </citation>
    <scope>NUCLEOTIDE SEQUENCE [LARGE SCALE GENOMIC DNA]</scope>
    <source>
        <strain evidence="2">CeV-01B</strain>
    </source>
</reference>
<feature type="transmembrane region" description="Helical" evidence="1">
    <location>
        <begin position="56"/>
        <end position="80"/>
    </location>
</feature>
<protein>
    <submittedName>
        <fullName evidence="2">Uncharacterized protein</fullName>
    </submittedName>
</protein>
<dbReference type="Proteomes" id="UP000203826">
    <property type="component" value="Segment"/>
</dbReference>
<proteinExistence type="predicted"/>
<dbReference type="EMBL" id="KT820662">
    <property type="protein sequence ID" value="ALH23040.1"/>
    <property type="molecule type" value="Genomic_DNA"/>
</dbReference>
<evidence type="ECO:0000313" key="2">
    <source>
        <dbReference type="EMBL" id="ALH23040.1"/>
    </source>
</evidence>
<name>A0A0N9R345_9VIRU</name>
<organism evidence="2 3">
    <name type="scientific">Chrysochromulina ericina virus CeV-01B</name>
    <dbReference type="NCBI Taxonomy" id="3070830"/>
    <lineage>
        <taxon>Viruses</taxon>
        <taxon>Varidnaviria</taxon>
        <taxon>Bamfordvirae</taxon>
        <taxon>Nucleocytoviricota</taxon>
        <taxon>Megaviricetes</taxon>
        <taxon>Imitervirales</taxon>
        <taxon>Mesomimiviridae</taxon>
        <taxon>Tethysvirus</taxon>
        <taxon>Tethysvirus raunefjordenense</taxon>
    </lineage>
</organism>
<gene>
    <name evidence="2" type="ORF">ceV_134</name>
</gene>
<feature type="transmembrane region" description="Helical" evidence="1">
    <location>
        <begin position="113"/>
        <end position="132"/>
    </location>
</feature>
<keyword evidence="1" id="KW-1133">Transmembrane helix</keyword>
<evidence type="ECO:0000256" key="1">
    <source>
        <dbReference type="SAM" id="Phobius"/>
    </source>
</evidence>
<keyword evidence="1" id="KW-0472">Membrane</keyword>
<accession>A0A0N9R345</accession>
<sequence>MSDIKLKYKIIDYLENKCSNSKLSRKTLGTYIRALHIGGPLNIWLAMLYISKSVSIFFIIILFILLFFFYIFDGCILTMLERKLCSDTFTFIDPFLEHNSLELNTKNRYNMSIKVAIIYILITLIIFSYRFLL</sequence>
<keyword evidence="3" id="KW-1185">Reference proteome</keyword>
<feature type="transmembrane region" description="Helical" evidence="1">
    <location>
        <begin position="31"/>
        <end position="50"/>
    </location>
</feature>
<dbReference type="KEGG" id="vg:26049001"/>